<dbReference type="PANTHER" id="PTHR47615:SF1">
    <property type="entry name" value="COILED-COIL DOMAIN-CONTAINING PROTEIN 158"/>
    <property type="match status" value="1"/>
</dbReference>
<accession>A0AA88SHH2</accession>
<feature type="coiled-coil region" evidence="1">
    <location>
        <begin position="56"/>
        <end position="83"/>
    </location>
</feature>
<dbReference type="InterPro" id="IPR031809">
    <property type="entry name" value="CCDC158"/>
</dbReference>
<dbReference type="EMBL" id="JAUPFM010000011">
    <property type="protein sequence ID" value="KAK2837936.1"/>
    <property type="molecule type" value="Genomic_DNA"/>
</dbReference>
<feature type="coiled-coil region" evidence="1">
    <location>
        <begin position="208"/>
        <end position="259"/>
    </location>
</feature>
<dbReference type="AlphaFoldDB" id="A0AA88SHH2"/>
<feature type="coiled-coil region" evidence="1">
    <location>
        <begin position="479"/>
        <end position="733"/>
    </location>
</feature>
<evidence type="ECO:0008006" key="4">
    <source>
        <dbReference type="Google" id="ProtNLM"/>
    </source>
</evidence>
<proteinExistence type="predicted"/>
<evidence type="ECO:0000313" key="3">
    <source>
        <dbReference type="Proteomes" id="UP001187415"/>
    </source>
</evidence>
<dbReference type="Proteomes" id="UP001187415">
    <property type="component" value="Unassembled WGS sequence"/>
</dbReference>
<evidence type="ECO:0000313" key="2">
    <source>
        <dbReference type="EMBL" id="KAK2837936.1"/>
    </source>
</evidence>
<protein>
    <recommendedName>
        <fullName evidence="4">Coiled-coil domain-containing protein 158</fullName>
    </recommendedName>
</protein>
<evidence type="ECO:0000256" key="1">
    <source>
        <dbReference type="SAM" id="Coils"/>
    </source>
</evidence>
<sequence>MSSGFQSSGQHSLGLSSKKGAFILHVESEPSSKLRQATEGANDDTSPRLRFNSLTLAELSEELDRRTKETQRLQEEVENATREALEKFGCTWSISSSPGQSYHEQRVNIHDIPGDLTVISTHQQALTQPCGKDSLNQLVIQSDINCPGKSVSDNTMDECLQQLSDLQLSKTQDQPEQRSFSLDRAILNLQTKMDKVETEKNIQSDLRLKDSKKHVDQMEKMLSMLEDLQNIKRAADKKRQEMENETLSLNRKVETLEQVIKEMYSLLSPHGNNAANSPNIDKGSIQPSPAAIETEDFRKETEKLQGRAFSSVEHLWSEQHCGINEQKERVEDLIASLGQEVALLTDKLSSSKNKSVSLGVKLDLLKKVAERQASLCQCEVRNLESALSIYKDKICFLEQQLIQAQSQLVEVEREKEQTAQQAEALQTQLGQLKKCGEQQHFELQVEIKTLRGSLEVSREKLCQAREENTCLEALLEQRVQEWRKSQELLQEKEEELQLRQEETSRLEKAVSQCQTLHEDRETLRLKLEDKEKMINILRLQVHSSIQMIEQHSHTIDNLQQDNSLLSNQLNQHKIEIQQLGAELDQHKSDLAAAEREKRQLQASVAEQRQQVQEETLKKQALFSQLEFQRIKLLTLKKEHKELQQMHSCRKEEQAGAVLELQSQLRDTYDELDQVRRNLRTLEGAEGHGLQVAMDMQKEITARREQVDSLQGKIQHLQEALEKLHQEKSYQNLESQRQLQELTCLREEKGQLVNELEAFHTKDQQLRERIGELETILHKMSGSFANCQDFIQLQEQEFFRLKLQHALDLKELQGKHLHAAVKEPPSVIDLLTPSALTVPSFPLHISNTQTKSKRQQENPTQDLRSLVKELRGAISENYRPHTDNGVTVNGAHRRRSAPERVHSTAYDDTAKEAKADSTLKRKMCGSEPHLLMTAELNGKVIGNKCSGQSYVTLGPAPATRYTSSLQLLSLGRRSPVHCLLTSDPNS</sequence>
<organism evidence="2 3">
    <name type="scientific">Channa striata</name>
    <name type="common">Snakehead murrel</name>
    <name type="synonym">Ophicephalus striatus</name>
    <dbReference type="NCBI Taxonomy" id="64152"/>
    <lineage>
        <taxon>Eukaryota</taxon>
        <taxon>Metazoa</taxon>
        <taxon>Chordata</taxon>
        <taxon>Craniata</taxon>
        <taxon>Vertebrata</taxon>
        <taxon>Euteleostomi</taxon>
        <taxon>Actinopterygii</taxon>
        <taxon>Neopterygii</taxon>
        <taxon>Teleostei</taxon>
        <taxon>Neoteleostei</taxon>
        <taxon>Acanthomorphata</taxon>
        <taxon>Anabantaria</taxon>
        <taxon>Anabantiformes</taxon>
        <taxon>Channoidei</taxon>
        <taxon>Channidae</taxon>
        <taxon>Channa</taxon>
    </lineage>
</organism>
<name>A0AA88SHH2_CHASR</name>
<keyword evidence="1" id="KW-0175">Coiled coil</keyword>
<dbReference type="Pfam" id="PF15921">
    <property type="entry name" value="CCDC158"/>
    <property type="match status" value="2"/>
</dbReference>
<feature type="coiled-coil region" evidence="1">
    <location>
        <begin position="401"/>
        <end position="428"/>
    </location>
</feature>
<keyword evidence="3" id="KW-1185">Reference proteome</keyword>
<dbReference type="PANTHER" id="PTHR47615">
    <property type="entry name" value="COILED-COIL DOMAIN-CONTAINING PROTEIN 158"/>
    <property type="match status" value="1"/>
</dbReference>
<gene>
    <name evidence="2" type="ORF">Q5P01_015148</name>
</gene>
<comment type="caution">
    <text evidence="2">The sequence shown here is derived from an EMBL/GenBank/DDBJ whole genome shotgun (WGS) entry which is preliminary data.</text>
</comment>
<reference evidence="2" key="1">
    <citation type="submission" date="2023-07" db="EMBL/GenBank/DDBJ databases">
        <title>Chromosome-level Genome Assembly of Striped Snakehead (Channa striata).</title>
        <authorList>
            <person name="Liu H."/>
        </authorList>
    </citation>
    <scope>NUCLEOTIDE SEQUENCE</scope>
    <source>
        <strain evidence="2">Gz</strain>
        <tissue evidence="2">Muscle</tissue>
    </source>
</reference>